<dbReference type="InterPro" id="IPR020568">
    <property type="entry name" value="Ribosomal_Su5_D2-typ_SF"/>
</dbReference>
<dbReference type="PANTHER" id="PTHR10073">
    <property type="entry name" value="DNA MISMATCH REPAIR PROTEIN MLH, PMS, MUTL"/>
    <property type="match status" value="1"/>
</dbReference>
<keyword evidence="2 4" id="KW-0227">DNA damage</keyword>
<dbReference type="SMART" id="SM01340">
    <property type="entry name" value="DNA_mis_repair"/>
    <property type="match status" value="1"/>
</dbReference>
<evidence type="ECO:0000256" key="2">
    <source>
        <dbReference type="ARBA" id="ARBA00022763"/>
    </source>
</evidence>
<dbReference type="InterPro" id="IPR002099">
    <property type="entry name" value="MutL/Mlh/PMS"/>
</dbReference>
<dbReference type="GO" id="GO:0006298">
    <property type="term" value="P:mismatch repair"/>
    <property type="evidence" value="ECO:0007669"/>
    <property type="project" value="UniProtKB-UniRule"/>
</dbReference>
<dbReference type="SMART" id="SM00853">
    <property type="entry name" value="MutL_C"/>
    <property type="match status" value="1"/>
</dbReference>
<dbReference type="PANTHER" id="PTHR10073:SF12">
    <property type="entry name" value="DNA MISMATCH REPAIR PROTEIN MLH1"/>
    <property type="match status" value="1"/>
</dbReference>
<dbReference type="SUPFAM" id="SSF54211">
    <property type="entry name" value="Ribosomal protein S5 domain 2-like"/>
    <property type="match status" value="1"/>
</dbReference>
<dbReference type="InterPro" id="IPR036890">
    <property type="entry name" value="HATPase_C_sf"/>
</dbReference>
<dbReference type="InterPro" id="IPR042121">
    <property type="entry name" value="MutL_C_regsub"/>
</dbReference>
<evidence type="ECO:0000259" key="6">
    <source>
        <dbReference type="SMART" id="SM01340"/>
    </source>
</evidence>
<dbReference type="GO" id="GO:0032300">
    <property type="term" value="C:mismatch repair complex"/>
    <property type="evidence" value="ECO:0007669"/>
    <property type="project" value="InterPro"/>
</dbReference>
<dbReference type="OrthoDB" id="9763467at2"/>
<dbReference type="HAMAP" id="MF_00149">
    <property type="entry name" value="DNA_mis_repair"/>
    <property type="match status" value="1"/>
</dbReference>
<dbReference type="GO" id="GO:0140664">
    <property type="term" value="F:ATP-dependent DNA damage sensor activity"/>
    <property type="evidence" value="ECO:0007669"/>
    <property type="project" value="InterPro"/>
</dbReference>
<dbReference type="NCBIfam" id="TIGR00585">
    <property type="entry name" value="mutl"/>
    <property type="match status" value="1"/>
</dbReference>
<dbReference type="SUPFAM" id="SSF55874">
    <property type="entry name" value="ATPase domain of HSP90 chaperone/DNA topoisomerase II/histidine kinase"/>
    <property type="match status" value="1"/>
</dbReference>
<dbReference type="Gene3D" id="3.30.1370.100">
    <property type="entry name" value="MutL, C-terminal domain, regulatory subdomain"/>
    <property type="match status" value="1"/>
</dbReference>
<dbReference type="InterPro" id="IPR020667">
    <property type="entry name" value="DNA_mismatch_repair_MutL"/>
</dbReference>
<dbReference type="KEGG" id="csc:Csac_2046"/>
<dbReference type="InterPro" id="IPR042120">
    <property type="entry name" value="MutL_C_dimsub"/>
</dbReference>
<accession>A4XL46</accession>
<dbReference type="InterPro" id="IPR014762">
    <property type="entry name" value="DNA_mismatch_repair_CS"/>
</dbReference>
<dbReference type="HOGENOM" id="CLU_004131_4_1_9"/>
<evidence type="ECO:0000313" key="8">
    <source>
        <dbReference type="Proteomes" id="UP000000256"/>
    </source>
</evidence>
<dbReference type="Pfam" id="PF13589">
    <property type="entry name" value="HATPase_c_3"/>
    <property type="match status" value="1"/>
</dbReference>
<organism evidence="7 8">
    <name type="scientific">Caldicellulosiruptor saccharolyticus (strain ATCC 43494 / DSM 8903 / Tp8T 6331)</name>
    <dbReference type="NCBI Taxonomy" id="351627"/>
    <lineage>
        <taxon>Bacteria</taxon>
        <taxon>Bacillati</taxon>
        <taxon>Bacillota</taxon>
        <taxon>Bacillota incertae sedis</taxon>
        <taxon>Caldicellulosiruptorales</taxon>
        <taxon>Caldicellulosiruptoraceae</taxon>
        <taxon>Caldicellulosiruptor</taxon>
    </lineage>
</organism>
<keyword evidence="8" id="KW-1185">Reference proteome</keyword>
<dbReference type="InterPro" id="IPR038973">
    <property type="entry name" value="MutL/Mlh/Pms-like"/>
</dbReference>
<evidence type="ECO:0000256" key="3">
    <source>
        <dbReference type="ARBA" id="ARBA00023204"/>
    </source>
</evidence>
<keyword evidence="3 4" id="KW-0234">DNA repair</keyword>
<dbReference type="Pfam" id="PF08676">
    <property type="entry name" value="MutL_C"/>
    <property type="match status" value="1"/>
</dbReference>
<dbReference type="GO" id="GO:0016887">
    <property type="term" value="F:ATP hydrolysis activity"/>
    <property type="evidence" value="ECO:0007669"/>
    <property type="project" value="InterPro"/>
</dbReference>
<dbReference type="InterPro" id="IPR013507">
    <property type="entry name" value="DNA_mismatch_S5_2-like"/>
</dbReference>
<dbReference type="RefSeq" id="WP_011917566.1">
    <property type="nucleotide sequence ID" value="NC_009437.1"/>
</dbReference>
<sequence>MRELNRLSEEITHILAAGEVVERPASCLKEVIENSIDAGASLIDIKLEKGGIKKIEVYDNGKGIHSDDIEYVFERHTTSKIKSVDDIFKITTMGFRGEALCAISSVSKVTLISRHYEQEQGCKVEVEGGKVLSKTIYPFEKGTRITIEDLFYNTPARLKFLKSPSAEQKYCIEVVEKIAICYPEISFRMQVDNKRQLFTPGDSKVESAIASVFGSEILKNLIDFSHQEEGLKVWGFFVNPVLSKSTRSGYHFYVNRRFIRSKLLSTCIDEAFKNSILTGRFPIVFLFIEINPIDIDVNVHPAKLEIKFKDERYVYNTVYKTVSSTLQSEKMIPKPTLDNLYLPQSVQDVKMVRNLWSYTQEQQSKEKAFQEDFNEFLKIEEQLDFSKVEVGKESKDVITVFSEEFNVETYKIVGYAFDTYIIVQKEDSLYLIDQHAVHERRLFELLKEEIFRNKIQRQILLSPIVIELPISQKEFALENVHIFEKLGFEIDDFGKNEIVVRTYPLLFEGAVDKFFILDIIEMIYNESVEKGITHFSEELLKKIACRAAVKGNMNISDLEKEEIVKLVLVEKKIFNCPHGRPVVIEIQKREIEKMFKRIV</sequence>
<dbReference type="Pfam" id="PF01119">
    <property type="entry name" value="DNA_mis_repair"/>
    <property type="match status" value="1"/>
</dbReference>
<evidence type="ECO:0000256" key="1">
    <source>
        <dbReference type="ARBA" id="ARBA00006082"/>
    </source>
</evidence>
<dbReference type="STRING" id="351627.Csac_2046"/>
<dbReference type="CDD" id="cd00782">
    <property type="entry name" value="MutL_Trans"/>
    <property type="match status" value="1"/>
</dbReference>
<dbReference type="Proteomes" id="UP000000256">
    <property type="component" value="Chromosome"/>
</dbReference>
<dbReference type="Gene3D" id="3.30.230.10">
    <property type="match status" value="1"/>
</dbReference>
<dbReference type="Gene3D" id="3.30.565.10">
    <property type="entry name" value="Histidine kinase-like ATPase, C-terminal domain"/>
    <property type="match status" value="1"/>
</dbReference>
<dbReference type="EMBL" id="CP000679">
    <property type="protein sequence ID" value="ABP67631.1"/>
    <property type="molecule type" value="Genomic_DNA"/>
</dbReference>
<dbReference type="InterPro" id="IPR037198">
    <property type="entry name" value="MutL_C_sf"/>
</dbReference>
<protein>
    <recommendedName>
        <fullName evidence="4">DNA mismatch repair protein MutL</fullName>
    </recommendedName>
</protein>
<gene>
    <name evidence="4" type="primary">mutL</name>
    <name evidence="7" type="ordered locus">Csac_2046</name>
</gene>
<dbReference type="AlphaFoldDB" id="A4XL46"/>
<dbReference type="Gene3D" id="3.30.1540.20">
    <property type="entry name" value="MutL, C-terminal domain, dimerisation subdomain"/>
    <property type="match status" value="1"/>
</dbReference>
<dbReference type="GO" id="GO:0005524">
    <property type="term" value="F:ATP binding"/>
    <property type="evidence" value="ECO:0007669"/>
    <property type="project" value="InterPro"/>
</dbReference>
<evidence type="ECO:0000313" key="7">
    <source>
        <dbReference type="EMBL" id="ABP67631.1"/>
    </source>
</evidence>
<dbReference type="InterPro" id="IPR014790">
    <property type="entry name" value="MutL_C"/>
</dbReference>
<feature type="domain" description="DNA mismatch repair protein S5" evidence="6">
    <location>
        <begin position="209"/>
        <end position="327"/>
    </location>
</feature>
<dbReference type="CDD" id="cd16926">
    <property type="entry name" value="HATPase_MutL-MLH-PMS-like"/>
    <property type="match status" value="1"/>
</dbReference>
<proteinExistence type="inferred from homology"/>
<comment type="function">
    <text evidence="4">This protein is involved in the repair of mismatches in DNA. It is required for dam-dependent methyl-directed DNA mismatch repair. May act as a 'molecular matchmaker', a protein that promotes the formation of a stable complex between two or more DNA-binding proteins in an ATP-dependent manner without itself being part of a final effector complex.</text>
</comment>
<evidence type="ECO:0000259" key="5">
    <source>
        <dbReference type="SMART" id="SM00853"/>
    </source>
</evidence>
<dbReference type="PROSITE" id="PS00058">
    <property type="entry name" value="DNA_MISMATCH_REPAIR_1"/>
    <property type="match status" value="1"/>
</dbReference>
<dbReference type="eggNOG" id="COG0323">
    <property type="taxonomic scope" value="Bacteria"/>
</dbReference>
<evidence type="ECO:0000256" key="4">
    <source>
        <dbReference type="HAMAP-Rule" id="MF_00149"/>
    </source>
</evidence>
<comment type="similarity">
    <text evidence="1 4">Belongs to the DNA mismatch repair MutL/HexB family.</text>
</comment>
<dbReference type="InterPro" id="IPR014721">
    <property type="entry name" value="Ribsml_uS5_D2-typ_fold_subgr"/>
</dbReference>
<dbReference type="GO" id="GO:0030983">
    <property type="term" value="F:mismatched DNA binding"/>
    <property type="evidence" value="ECO:0007669"/>
    <property type="project" value="InterPro"/>
</dbReference>
<dbReference type="SUPFAM" id="SSF118116">
    <property type="entry name" value="DNA mismatch repair protein MutL"/>
    <property type="match status" value="1"/>
</dbReference>
<reference evidence="7 8" key="1">
    <citation type="journal article" date="2008" name="Appl. Environ. Microbiol.">
        <title>Hydrogenomics of the extremely thermophilic bacterium Caldicellulosiruptor saccharolyticus.</title>
        <authorList>
            <person name="van de Werken H.J."/>
            <person name="Verhaart M.R."/>
            <person name="VanFossen A.L."/>
            <person name="Willquist K."/>
            <person name="Lewis D.L."/>
            <person name="Nichols J.D."/>
            <person name="Goorissen H.P."/>
            <person name="Mongodin E.F."/>
            <person name="Nelson K.E."/>
            <person name="van Niel E.W."/>
            <person name="Stams A.J."/>
            <person name="Ward D.E."/>
            <person name="de Vos W.M."/>
            <person name="van der Oost J."/>
            <person name="Kelly R.M."/>
            <person name="Kengen S.W."/>
        </authorList>
    </citation>
    <scope>NUCLEOTIDE SEQUENCE [LARGE SCALE GENOMIC DNA]</scope>
    <source>
        <strain evidence="8">ATCC 43494 / DSM 8903 / Tp8T 6331</strain>
    </source>
</reference>
<feature type="domain" description="MutL C-terminal dimerisation" evidence="5">
    <location>
        <begin position="412"/>
        <end position="555"/>
    </location>
</feature>
<name>A4XL46_CALS8</name>
<dbReference type="FunFam" id="3.30.565.10:FF:000003">
    <property type="entry name" value="DNA mismatch repair endonuclease MutL"/>
    <property type="match status" value="1"/>
</dbReference>